<comment type="caution">
    <text evidence="2">The sequence shown here is derived from an EMBL/GenBank/DDBJ whole genome shotgun (WGS) entry which is preliminary data.</text>
</comment>
<accession>A0ABQ9GP75</accession>
<evidence type="ECO:0000313" key="2">
    <source>
        <dbReference type="EMBL" id="KAJ8873837.1"/>
    </source>
</evidence>
<sequence length="440" mass="47839">MKVYTLITVPSVAAAQSVLVHLRAGNKLTYQQGSNEMTNTARAPCRTQASRRAGQQRDQQGPDGRVHRRPTPYQHHCIPTLRASATARRYRVWQRLTRFGRLLTIEILRADEGEMRLARSSAGMKGRGKREIPEKTCRTAASSGAILTCEDSGAIPPGMEPGSPSCTGKRDWGMIGKESAMAFVRDTSQHSPGGNSESHGKPDRGSNTCPSECESSELPLRHLARVWVRHAVGGLRRAAAQYAARGNSPVESHVSFRELARVTGINPAYGAARVITGTASPAILDCCEFCSLTRWQGVVSCDCRVPDSGHFSSAPRLQVSADTFSVTGPKSARNITLLPPRSFTLAGRLSARGSTFPGSKETTVLNSESKRIGSLEGHNCERTHRISRRIASAPGDAPIQNMENITPILNHMTRKQELLLAPSPYDLNEDGSLTKNAVYY</sequence>
<organism evidence="2 3">
    <name type="scientific">Dryococelus australis</name>
    <dbReference type="NCBI Taxonomy" id="614101"/>
    <lineage>
        <taxon>Eukaryota</taxon>
        <taxon>Metazoa</taxon>
        <taxon>Ecdysozoa</taxon>
        <taxon>Arthropoda</taxon>
        <taxon>Hexapoda</taxon>
        <taxon>Insecta</taxon>
        <taxon>Pterygota</taxon>
        <taxon>Neoptera</taxon>
        <taxon>Polyneoptera</taxon>
        <taxon>Phasmatodea</taxon>
        <taxon>Verophasmatodea</taxon>
        <taxon>Anareolatae</taxon>
        <taxon>Phasmatidae</taxon>
        <taxon>Eurycanthinae</taxon>
        <taxon>Dryococelus</taxon>
    </lineage>
</organism>
<dbReference type="Proteomes" id="UP001159363">
    <property type="component" value="Chromosome 9"/>
</dbReference>
<feature type="region of interest" description="Disordered" evidence="1">
    <location>
        <begin position="33"/>
        <end position="76"/>
    </location>
</feature>
<dbReference type="EMBL" id="JARBHB010000010">
    <property type="protein sequence ID" value="KAJ8873837.1"/>
    <property type="molecule type" value="Genomic_DNA"/>
</dbReference>
<gene>
    <name evidence="2" type="ORF">PR048_024673</name>
</gene>
<name>A0ABQ9GP75_9NEOP</name>
<evidence type="ECO:0000313" key="3">
    <source>
        <dbReference type="Proteomes" id="UP001159363"/>
    </source>
</evidence>
<keyword evidence="3" id="KW-1185">Reference proteome</keyword>
<protein>
    <submittedName>
        <fullName evidence="2">Uncharacterized protein</fullName>
    </submittedName>
</protein>
<proteinExistence type="predicted"/>
<reference evidence="2 3" key="1">
    <citation type="submission" date="2023-02" db="EMBL/GenBank/DDBJ databases">
        <title>LHISI_Scaffold_Assembly.</title>
        <authorList>
            <person name="Stuart O.P."/>
            <person name="Cleave R."/>
            <person name="Magrath M.J.L."/>
            <person name="Mikheyev A.S."/>
        </authorList>
    </citation>
    <scope>NUCLEOTIDE SEQUENCE [LARGE SCALE GENOMIC DNA]</scope>
    <source>
        <strain evidence="2">Daus_M_001</strain>
        <tissue evidence="2">Leg muscle</tissue>
    </source>
</reference>
<feature type="region of interest" description="Disordered" evidence="1">
    <location>
        <begin position="186"/>
        <end position="212"/>
    </location>
</feature>
<evidence type="ECO:0000256" key="1">
    <source>
        <dbReference type="SAM" id="MobiDB-lite"/>
    </source>
</evidence>
<feature type="compositionally biased region" description="Low complexity" evidence="1">
    <location>
        <begin position="48"/>
        <end position="63"/>
    </location>
</feature>